<dbReference type="PANTHER" id="PTHR38477">
    <property type="entry name" value="HYPOTHETICAL EXPORTED PROTEIN"/>
    <property type="match status" value="1"/>
</dbReference>
<evidence type="ECO:0000313" key="1">
    <source>
        <dbReference type="EMBL" id="MCG2613001.1"/>
    </source>
</evidence>
<evidence type="ECO:0000313" key="2">
    <source>
        <dbReference type="Proteomes" id="UP001165367"/>
    </source>
</evidence>
<comment type="caution">
    <text evidence="1">The sequence shown here is derived from an EMBL/GenBank/DDBJ whole genome shotgun (WGS) entry which is preliminary data.</text>
</comment>
<dbReference type="Pfam" id="PF13645">
    <property type="entry name" value="YkuD_2"/>
    <property type="match status" value="1"/>
</dbReference>
<organism evidence="1 2">
    <name type="scientific">Terrimonas ginsenosidimutans</name>
    <dbReference type="NCBI Taxonomy" id="2908004"/>
    <lineage>
        <taxon>Bacteria</taxon>
        <taxon>Pseudomonadati</taxon>
        <taxon>Bacteroidota</taxon>
        <taxon>Chitinophagia</taxon>
        <taxon>Chitinophagales</taxon>
        <taxon>Chitinophagaceae</taxon>
        <taxon>Terrimonas</taxon>
    </lineage>
</organism>
<protein>
    <submittedName>
        <fullName evidence="1">Murein L,D-transpeptidase catalytic domain family protein</fullName>
    </submittedName>
</protein>
<reference evidence="1" key="1">
    <citation type="submission" date="2022-01" db="EMBL/GenBank/DDBJ databases">
        <authorList>
            <person name="Jo J.-H."/>
            <person name="Im W.-T."/>
        </authorList>
    </citation>
    <scope>NUCLEOTIDE SEQUENCE</scope>
    <source>
        <strain evidence="1">NA20</strain>
    </source>
</reference>
<dbReference type="EMBL" id="JAKLTR010000001">
    <property type="protein sequence ID" value="MCG2613001.1"/>
    <property type="molecule type" value="Genomic_DNA"/>
</dbReference>
<dbReference type="InterPro" id="IPR032676">
    <property type="entry name" value="YkuD_2"/>
</dbReference>
<dbReference type="Proteomes" id="UP001165367">
    <property type="component" value="Unassembled WGS sequence"/>
</dbReference>
<sequence>MKTISIARLAGFSFFSLTFLSPTTEQTTGNNFENFELPTVLKQSMLSISTLINNCSEKIETSLSYMNRQAIRNNTTVTGERSPDSSINIEQFRPSNRDDEVVTNTIAKKITSKFPTNSTVSPVSDKALSQVHTHANNQTPTENIIIYKPRTDEQETMTAPDFYVDEEIETITRSTSTAPVPMITNSQEAGIKSYPEDLLQIQIDKLKELSISKGYSKQYALMINLGMRSGKKRFHIVDLVNNKIIQSGLVAHGKGKEKFTLNKTYSNQYGSSCSSLGLYKVGDTYNGSFGKSFRLIGLEKTNSNALSRAIVLHSMGCIPDEESDYPICQSEGCPSVSPNFLNTLSQIIKTSREPILLWMFDPLIDTATHRK</sequence>
<proteinExistence type="predicted"/>
<dbReference type="RefSeq" id="WP_237868226.1">
    <property type="nucleotide sequence ID" value="NZ_JAKLTR010000001.1"/>
</dbReference>
<keyword evidence="2" id="KW-1185">Reference proteome</keyword>
<dbReference type="PANTHER" id="PTHR38477:SF1">
    <property type="entry name" value="MUREIN L,D-TRANSPEPTIDASE CATALYTIC DOMAIN FAMILY PROTEIN"/>
    <property type="match status" value="1"/>
</dbReference>
<name>A0ABS9KL19_9BACT</name>
<gene>
    <name evidence="1" type="ORF">LZZ85_01875</name>
</gene>
<accession>A0ABS9KL19</accession>